<dbReference type="KEGG" id="wne:PIG85_05500"/>
<dbReference type="PROSITE" id="PS52050">
    <property type="entry name" value="WYL"/>
    <property type="match status" value="1"/>
</dbReference>
<evidence type="ECO:0000313" key="3">
    <source>
        <dbReference type="Proteomes" id="UP001211044"/>
    </source>
</evidence>
<dbReference type="RefSeq" id="WP_004805248.1">
    <property type="nucleotide sequence ID" value="NZ_CP116394.1"/>
</dbReference>
<reference evidence="2" key="1">
    <citation type="submission" date="2023-01" db="EMBL/GenBank/DDBJ databases">
        <title>Comparative Genomic Analysis of the Clinically-Derived Winkia Strain NY0527 Provides Evidence into the Taxonomic Reassignment of Winkia neuii and Characterizes Their Virulence Traits.</title>
        <authorList>
            <person name="Cai X."/>
            <person name="Peng Y."/>
            <person name="Li M."/>
            <person name="Qiu Y."/>
            <person name="Wang Y."/>
            <person name="Xu L."/>
            <person name="Hou Q."/>
        </authorList>
    </citation>
    <scope>NUCLEOTIDE SEQUENCE</scope>
    <source>
        <strain evidence="2">NY0527</strain>
    </source>
</reference>
<protein>
    <submittedName>
        <fullName evidence="2">WYL domain-containing protein</fullName>
    </submittedName>
</protein>
<dbReference type="Proteomes" id="UP001211044">
    <property type="component" value="Chromosome"/>
</dbReference>
<gene>
    <name evidence="2" type="ORF">PIG85_05500</name>
</gene>
<organism evidence="2 3">
    <name type="scientific">Winkia neuii subsp. anitrata</name>
    <dbReference type="NCBI Taxonomy" id="29318"/>
    <lineage>
        <taxon>Bacteria</taxon>
        <taxon>Bacillati</taxon>
        <taxon>Actinomycetota</taxon>
        <taxon>Actinomycetes</taxon>
        <taxon>Actinomycetales</taxon>
        <taxon>Actinomycetaceae</taxon>
        <taxon>Winkia</taxon>
    </lineage>
</organism>
<dbReference type="PANTHER" id="PTHR34580:SF3">
    <property type="entry name" value="PROTEIN PAFB"/>
    <property type="match status" value="1"/>
</dbReference>
<dbReference type="InterPro" id="IPR051534">
    <property type="entry name" value="CBASS_pafABC_assoc_protein"/>
</dbReference>
<feature type="domain" description="WYL" evidence="1">
    <location>
        <begin position="137"/>
        <end position="196"/>
    </location>
</feature>
<dbReference type="PANTHER" id="PTHR34580">
    <property type="match status" value="1"/>
</dbReference>
<dbReference type="AlphaFoldDB" id="A0AB38XLM0"/>
<evidence type="ECO:0000313" key="2">
    <source>
        <dbReference type="EMBL" id="WCE45132.1"/>
    </source>
</evidence>
<dbReference type="InterPro" id="IPR026881">
    <property type="entry name" value="WYL_dom"/>
</dbReference>
<evidence type="ECO:0000259" key="1">
    <source>
        <dbReference type="Pfam" id="PF13280"/>
    </source>
</evidence>
<name>A0AB38XLM0_9ACTO</name>
<dbReference type="Pfam" id="PF13280">
    <property type="entry name" value="WYL"/>
    <property type="match status" value="1"/>
</dbReference>
<accession>A0AB38XLM0</accession>
<sequence length="298" mass="32988">MTDFRVKGTERVANLLVTLVNAPTKGITKAALLESVAGYTPADERTFERDKKTLVDAGIALKIRQDEVFTNETYYSVDLASSDLKLDSLEAAVVLAAIRMWSDDAGWNVSQVESKVPDAAPIDVPQWHVSGTESLTGFMEALVAGRSVSFKYRKGSGETEVRHVDPWRLRAKDGAWYLLGYDHDRDRVRTFRVSRVIGEPTPGAVISHPASDAVVDAFEIAPLVAIAPGSEHALRMRGTRRPADERTPEGWQNYLLEEDDFLAWLGDLVECGPNVVVLAPNRLRQEVIAHFKKMVDDA</sequence>
<dbReference type="EMBL" id="CP116394">
    <property type="protein sequence ID" value="WCE45132.1"/>
    <property type="molecule type" value="Genomic_DNA"/>
</dbReference>
<proteinExistence type="predicted"/>